<proteinExistence type="predicted"/>
<gene>
    <name evidence="2" type="ORF">XF8B_03680</name>
</gene>
<organism evidence="2">
    <name type="scientific">Bradyrhizobium diazoefficiens</name>
    <dbReference type="NCBI Taxonomy" id="1355477"/>
    <lineage>
        <taxon>Bacteria</taxon>
        <taxon>Pseudomonadati</taxon>
        <taxon>Pseudomonadota</taxon>
        <taxon>Alphaproteobacteria</taxon>
        <taxon>Hyphomicrobiales</taxon>
        <taxon>Nitrobacteraceae</taxon>
        <taxon>Bradyrhizobium</taxon>
    </lineage>
</organism>
<evidence type="ECO:0000313" key="2">
    <source>
        <dbReference type="EMBL" id="BCE70257.1"/>
    </source>
</evidence>
<evidence type="ECO:0000256" key="1">
    <source>
        <dbReference type="SAM" id="MobiDB-lite"/>
    </source>
</evidence>
<dbReference type="EMBL" id="AP023097">
    <property type="protein sequence ID" value="BCE70257.1"/>
    <property type="molecule type" value="Genomic_DNA"/>
</dbReference>
<accession>A0A810B2D0</accession>
<feature type="region of interest" description="Disordered" evidence="1">
    <location>
        <begin position="66"/>
        <end position="94"/>
    </location>
</feature>
<reference evidence="2" key="1">
    <citation type="submission" date="2020-05" db="EMBL/GenBank/DDBJ databases">
        <title>Complete genome sequence of Bradyrhizobium diazoefficiens XF8 isolated from soybean nodule.</title>
        <authorList>
            <person name="Noda R."/>
            <person name="Kakizaki K."/>
            <person name="Minamisawa K."/>
        </authorList>
    </citation>
    <scope>NUCLEOTIDE SEQUENCE</scope>
    <source>
        <strain evidence="2">XF8</strain>
    </source>
</reference>
<feature type="compositionally biased region" description="Basic and acidic residues" evidence="1">
    <location>
        <begin position="83"/>
        <end position="94"/>
    </location>
</feature>
<dbReference type="AlphaFoldDB" id="A0A810B2D0"/>
<name>A0A810B2D0_9BRAD</name>
<sequence length="94" mass="10189">MADRPDPAEWADDELMSLAEAAALLWPGGPLSVSSLRTAERDGRLAVVSIAGKILTTKAALREMAKCSASSRERSTRRTQASRFRDELMGRRGG</sequence>
<protein>
    <recommendedName>
        <fullName evidence="3">Excisionase</fullName>
    </recommendedName>
</protein>
<feature type="compositionally biased region" description="Basic and acidic residues" evidence="1">
    <location>
        <begin position="66"/>
        <end position="76"/>
    </location>
</feature>
<evidence type="ECO:0008006" key="3">
    <source>
        <dbReference type="Google" id="ProtNLM"/>
    </source>
</evidence>